<evidence type="ECO:0008006" key="3">
    <source>
        <dbReference type="Google" id="ProtNLM"/>
    </source>
</evidence>
<keyword evidence="2" id="KW-1185">Reference proteome</keyword>
<dbReference type="EMBL" id="JAOYFB010000005">
    <property type="protein sequence ID" value="KAK4016282.1"/>
    <property type="molecule type" value="Genomic_DNA"/>
</dbReference>
<evidence type="ECO:0000313" key="1">
    <source>
        <dbReference type="EMBL" id="KAK4016282.1"/>
    </source>
</evidence>
<dbReference type="Gene3D" id="3.10.100.10">
    <property type="entry name" value="Mannose-Binding Protein A, subunit A"/>
    <property type="match status" value="1"/>
</dbReference>
<name>A0ABQ9ZTN4_9CRUS</name>
<reference evidence="1 2" key="1">
    <citation type="journal article" date="2023" name="Nucleic Acids Res.">
        <title>The hologenome of Daphnia magna reveals possible DNA methylation and microbiome-mediated evolution of the host genome.</title>
        <authorList>
            <person name="Chaturvedi A."/>
            <person name="Li X."/>
            <person name="Dhandapani V."/>
            <person name="Marshall H."/>
            <person name="Kissane S."/>
            <person name="Cuenca-Cambronero M."/>
            <person name="Asole G."/>
            <person name="Calvet F."/>
            <person name="Ruiz-Romero M."/>
            <person name="Marangio P."/>
            <person name="Guigo R."/>
            <person name="Rago D."/>
            <person name="Mirbahai L."/>
            <person name="Eastwood N."/>
            <person name="Colbourne J.K."/>
            <person name="Zhou J."/>
            <person name="Mallon E."/>
            <person name="Orsini L."/>
        </authorList>
    </citation>
    <scope>NUCLEOTIDE SEQUENCE [LARGE SCALE GENOMIC DNA]</scope>
    <source>
        <strain evidence="1">LRV0_1</strain>
    </source>
</reference>
<dbReference type="InterPro" id="IPR016187">
    <property type="entry name" value="CTDL_fold"/>
</dbReference>
<comment type="caution">
    <text evidence="1">The sequence shown here is derived from an EMBL/GenBank/DDBJ whole genome shotgun (WGS) entry which is preliminary data.</text>
</comment>
<organism evidence="1 2">
    <name type="scientific">Daphnia magna</name>
    <dbReference type="NCBI Taxonomy" id="35525"/>
    <lineage>
        <taxon>Eukaryota</taxon>
        <taxon>Metazoa</taxon>
        <taxon>Ecdysozoa</taxon>
        <taxon>Arthropoda</taxon>
        <taxon>Crustacea</taxon>
        <taxon>Branchiopoda</taxon>
        <taxon>Diplostraca</taxon>
        <taxon>Cladocera</taxon>
        <taxon>Anomopoda</taxon>
        <taxon>Daphniidae</taxon>
        <taxon>Daphnia</taxon>
    </lineage>
</organism>
<dbReference type="SUPFAM" id="SSF56436">
    <property type="entry name" value="C-type lectin-like"/>
    <property type="match status" value="1"/>
</dbReference>
<dbReference type="Proteomes" id="UP001234178">
    <property type="component" value="Unassembled WGS sequence"/>
</dbReference>
<gene>
    <name evidence="1" type="ORF">OUZ56_031233</name>
</gene>
<dbReference type="InterPro" id="IPR016186">
    <property type="entry name" value="C-type_lectin-like/link_sf"/>
</dbReference>
<protein>
    <recommendedName>
        <fullName evidence="3">C-type lectin domain-containing protein</fullName>
    </recommendedName>
</protein>
<proteinExistence type="predicted"/>
<dbReference type="CDD" id="cd00037">
    <property type="entry name" value="CLECT"/>
    <property type="match status" value="1"/>
</dbReference>
<sequence>MTTNQRPFNQTMGGPFRLRNEIEITDRMVATKVNVGTDALKTLTWKSTVTISVSFPASRDPSSYNPTSVLIFQKIKCQEDFLQGDPDVPCWTLKCNCFSTRILGVDWNRADRFCRAENLTLLSIETQEEDRLIHHHLASELPVYGSTYWTSRKYYIPQWEWAST</sequence>
<accession>A0ABQ9ZTN4</accession>
<evidence type="ECO:0000313" key="2">
    <source>
        <dbReference type="Proteomes" id="UP001234178"/>
    </source>
</evidence>